<sequence length="948" mass="105739">MKLFGSKAFSVFLLSNAVTSIAFRPVSFGKQVKQQISSQQCGWGDQKCLAARGGSTLSSATTTVLNSAVASEETAAPVEIFRKDYEPLPHLVEKINMLFSIEEGKTIVTTELFIEPNESYNGKSRDLTLDGDETCVKLLALSLNGKDLEEGTDYTLAPGKLILKNPPAGAVLKTVVEIVPEDNTQLSGLYKDGPMYCTQCEAMGFRRITYYPDRPDNMAVFENVRLEADKEAYPVLLANGNMIDSGDLGDGRHYATWTDPYPKPSYLFCCVVGDLGKIHDTYTTMSGRKVDLQVFSESHNVHKLDYAMESLKNSMKWDEDRFGLEYDLDLYNIVAVDSFNMGAMENKGLNVFNTAYVLADKDTATDSDFERVEGVIGHEYFHNWTGNRVTCRDWFQLTLKEGLTVFRDQEFSGDMNSKAVNRIENVRGLRAGQFREDAGPMSHPIRPDSYISMDNFYTATVYSKGAEIIRMYQTLLSVEGFRKGMDLYFERHDGSAVTCDDFLSAMSDATGVDLSQFALWYSTNGTPVVTYDTKYEDGTFVLTLTQKSNSDKPLHIPISVGLLNKETGEEAVATKVLDLKEMTQEFKFEGLKGDVVPSILREFSAPVKLLPASGEEDEEALAFLAARDTDGFNKWEAGQKLFTSLIFQAKDAEMTDKTYDFAKEAFGRTLTDKESKDYSILAYALILPSEGTLGELVDVVDPIAIHKARGAVKKRLAREFATELKERYDELTAAMEGSEFKVDAESIGMRRLRNVCLEYLCSIRETPEEQKTAAELAMSHFKKASGMTDKVAALGALASMDGEGASARDEALETFYKDADGDALVLNKWFSLQAMADLPDILDRVKKLKEHPDFTLKNPNRCRSLIGAFAMNTAFHEESGAGYAFLREILEDLDQLNPQISSRMAGSLIQWKKYDEKRGQIMKAELQKLADMKPISDDLFEIVSRGLK</sequence>
<name>A0AAD2FMS7_9STRA</name>
<evidence type="ECO:0000256" key="3">
    <source>
        <dbReference type="ARBA" id="ARBA00022438"/>
    </source>
</evidence>
<feature type="domain" description="Peptidase M1 alanyl aminopeptidase Ig-like fold" evidence="11">
    <location>
        <begin position="525"/>
        <end position="609"/>
    </location>
</feature>
<dbReference type="EMBL" id="CAKOGP040001711">
    <property type="protein sequence ID" value="CAJ1946530.1"/>
    <property type="molecule type" value="Genomic_DNA"/>
</dbReference>
<keyword evidence="3" id="KW-0031">Aminopeptidase</keyword>
<dbReference type="NCBIfam" id="TIGR02414">
    <property type="entry name" value="pepN_proteo"/>
    <property type="match status" value="1"/>
</dbReference>
<evidence type="ECO:0000256" key="7">
    <source>
        <dbReference type="ARBA" id="ARBA00022833"/>
    </source>
</evidence>
<dbReference type="PANTHER" id="PTHR46322:SF1">
    <property type="entry name" value="PUROMYCIN-SENSITIVE AMINOPEPTIDASE"/>
    <property type="match status" value="1"/>
</dbReference>
<dbReference type="Gene3D" id="2.60.40.1730">
    <property type="entry name" value="tricorn interacting facor f3 domain"/>
    <property type="match status" value="1"/>
</dbReference>
<keyword evidence="15" id="KW-1185">Reference proteome</keyword>
<evidence type="ECO:0000313" key="15">
    <source>
        <dbReference type="Proteomes" id="UP001295423"/>
    </source>
</evidence>
<evidence type="ECO:0008006" key="16">
    <source>
        <dbReference type="Google" id="ProtNLM"/>
    </source>
</evidence>
<dbReference type="FunFam" id="1.10.390.10:FF:000002">
    <property type="entry name" value="Aminopeptidase N"/>
    <property type="match status" value="1"/>
</dbReference>
<dbReference type="InterPro" id="IPR038438">
    <property type="entry name" value="PepN_Ig-like_sf"/>
</dbReference>
<evidence type="ECO:0000256" key="5">
    <source>
        <dbReference type="ARBA" id="ARBA00022723"/>
    </source>
</evidence>
<dbReference type="InterPro" id="IPR042097">
    <property type="entry name" value="Aminopeptidase_N-like_N_sf"/>
</dbReference>
<evidence type="ECO:0000256" key="4">
    <source>
        <dbReference type="ARBA" id="ARBA00022670"/>
    </source>
</evidence>
<dbReference type="GO" id="GO:0006508">
    <property type="term" value="P:proteolysis"/>
    <property type="evidence" value="ECO:0007669"/>
    <property type="project" value="UniProtKB-KW"/>
</dbReference>
<keyword evidence="9" id="KW-0732">Signal</keyword>
<feature type="domain" description="Peptidase M1 membrane alanine aminopeptidase" evidence="10">
    <location>
        <begin position="306"/>
        <end position="517"/>
    </location>
</feature>
<comment type="cofactor">
    <cofactor evidence="1">
        <name>Zn(2+)</name>
        <dbReference type="ChEBI" id="CHEBI:29105"/>
    </cofactor>
</comment>
<dbReference type="PRINTS" id="PR00756">
    <property type="entry name" value="ALADIPTASE"/>
</dbReference>
<dbReference type="InterPro" id="IPR012779">
    <property type="entry name" value="Peptidase_M1_pepN"/>
</dbReference>
<feature type="domain" description="Aminopeptidase N-like N-terminal" evidence="13">
    <location>
        <begin position="183"/>
        <end position="267"/>
    </location>
</feature>
<keyword evidence="8" id="KW-0482">Metalloprotease</keyword>
<dbReference type="GO" id="GO:0008237">
    <property type="term" value="F:metallopeptidase activity"/>
    <property type="evidence" value="ECO:0007669"/>
    <property type="project" value="UniProtKB-KW"/>
</dbReference>
<dbReference type="SUPFAM" id="SSF63737">
    <property type="entry name" value="Leukotriene A4 hydrolase N-terminal domain"/>
    <property type="match status" value="1"/>
</dbReference>
<dbReference type="InterPro" id="IPR035414">
    <property type="entry name" value="Peptidase_M1_pepN_Ig-like"/>
</dbReference>
<dbReference type="Pfam" id="PF17900">
    <property type="entry name" value="Peptidase_M1_N"/>
    <property type="match status" value="1"/>
</dbReference>
<comment type="similarity">
    <text evidence="2">Belongs to the peptidase M1 family.</text>
</comment>
<evidence type="ECO:0000256" key="9">
    <source>
        <dbReference type="SAM" id="SignalP"/>
    </source>
</evidence>
<dbReference type="Proteomes" id="UP001295423">
    <property type="component" value="Unassembled WGS sequence"/>
</dbReference>
<evidence type="ECO:0000259" key="11">
    <source>
        <dbReference type="Pfam" id="PF11940"/>
    </source>
</evidence>
<dbReference type="CDD" id="cd09600">
    <property type="entry name" value="M1_APN"/>
    <property type="match status" value="1"/>
</dbReference>
<evidence type="ECO:0000259" key="10">
    <source>
        <dbReference type="Pfam" id="PF01433"/>
    </source>
</evidence>
<feature type="domain" description="Peptidase M1 alanyl aminopeptidase C-terminal" evidence="12">
    <location>
        <begin position="619"/>
        <end position="947"/>
    </location>
</feature>
<dbReference type="InterPro" id="IPR027268">
    <property type="entry name" value="Peptidase_M4/M1_CTD_sf"/>
</dbReference>
<dbReference type="AlphaFoldDB" id="A0AAD2FMS7"/>
<dbReference type="Gene3D" id="1.25.50.10">
    <property type="entry name" value="Peptidase M1, alanyl aminopeptidase, C-terminal domain"/>
    <property type="match status" value="1"/>
</dbReference>
<dbReference type="Gene3D" id="1.10.390.10">
    <property type="entry name" value="Neutral Protease Domain 2"/>
    <property type="match status" value="1"/>
</dbReference>
<dbReference type="FunFam" id="3.30.2010.30:FF:000002">
    <property type="entry name" value="Putative aminopeptidase N"/>
    <property type="match status" value="1"/>
</dbReference>
<evidence type="ECO:0000313" key="14">
    <source>
        <dbReference type="EMBL" id="CAJ1946530.1"/>
    </source>
</evidence>
<proteinExistence type="inferred from homology"/>
<dbReference type="Pfam" id="PF01433">
    <property type="entry name" value="Peptidase_M1"/>
    <property type="match status" value="1"/>
</dbReference>
<feature type="signal peptide" evidence="9">
    <location>
        <begin position="1"/>
        <end position="22"/>
    </location>
</feature>
<evidence type="ECO:0000259" key="13">
    <source>
        <dbReference type="Pfam" id="PF17900"/>
    </source>
</evidence>
<evidence type="ECO:0000256" key="2">
    <source>
        <dbReference type="ARBA" id="ARBA00010136"/>
    </source>
</evidence>
<gene>
    <name evidence="14" type="ORF">CYCCA115_LOCUS10671</name>
</gene>
<evidence type="ECO:0000256" key="1">
    <source>
        <dbReference type="ARBA" id="ARBA00001947"/>
    </source>
</evidence>
<dbReference type="Pfam" id="PF17432">
    <property type="entry name" value="DUF3458_C"/>
    <property type="match status" value="1"/>
</dbReference>
<keyword evidence="7" id="KW-0862">Zinc</keyword>
<dbReference type="InterPro" id="IPR045357">
    <property type="entry name" value="Aminopeptidase_N-like_N"/>
</dbReference>
<dbReference type="InterPro" id="IPR001930">
    <property type="entry name" value="Peptidase_M1"/>
</dbReference>
<evidence type="ECO:0000256" key="6">
    <source>
        <dbReference type="ARBA" id="ARBA00022801"/>
    </source>
</evidence>
<dbReference type="InterPro" id="IPR014782">
    <property type="entry name" value="Peptidase_M1_dom"/>
</dbReference>
<keyword evidence="4" id="KW-0645">Protease</keyword>
<organism evidence="14 15">
    <name type="scientific">Cylindrotheca closterium</name>
    <dbReference type="NCBI Taxonomy" id="2856"/>
    <lineage>
        <taxon>Eukaryota</taxon>
        <taxon>Sar</taxon>
        <taxon>Stramenopiles</taxon>
        <taxon>Ochrophyta</taxon>
        <taxon>Bacillariophyta</taxon>
        <taxon>Bacillariophyceae</taxon>
        <taxon>Bacillariophycidae</taxon>
        <taxon>Bacillariales</taxon>
        <taxon>Bacillariaceae</taxon>
        <taxon>Cylindrotheca</taxon>
    </lineage>
</organism>
<dbReference type="InterPro" id="IPR037144">
    <property type="entry name" value="Peptidase_M1_pepN_C_sf"/>
</dbReference>
<dbReference type="Gene3D" id="3.30.2010.30">
    <property type="match status" value="1"/>
</dbReference>
<reference evidence="14" key="1">
    <citation type="submission" date="2023-08" db="EMBL/GenBank/DDBJ databases">
        <authorList>
            <person name="Audoor S."/>
            <person name="Bilcke G."/>
        </authorList>
    </citation>
    <scope>NUCLEOTIDE SEQUENCE</scope>
</reference>
<accession>A0AAD2FMS7</accession>
<dbReference type="SUPFAM" id="SSF55486">
    <property type="entry name" value="Metalloproteases ('zincins'), catalytic domain"/>
    <property type="match status" value="1"/>
</dbReference>
<keyword evidence="5" id="KW-0479">Metal-binding</keyword>
<dbReference type="PANTHER" id="PTHR46322">
    <property type="entry name" value="PUROMYCIN-SENSITIVE AMINOPEPTIDASE"/>
    <property type="match status" value="1"/>
</dbReference>
<evidence type="ECO:0000259" key="12">
    <source>
        <dbReference type="Pfam" id="PF17432"/>
    </source>
</evidence>
<comment type="caution">
    <text evidence="14">The sequence shown here is derived from an EMBL/GenBank/DDBJ whole genome shotgun (WGS) entry which is preliminary data.</text>
</comment>
<evidence type="ECO:0000256" key="8">
    <source>
        <dbReference type="ARBA" id="ARBA00023049"/>
    </source>
</evidence>
<dbReference type="GO" id="GO:0004177">
    <property type="term" value="F:aminopeptidase activity"/>
    <property type="evidence" value="ECO:0007669"/>
    <property type="project" value="UniProtKB-KW"/>
</dbReference>
<feature type="chain" id="PRO_5041945705" description="Aminopeptidase N" evidence="9">
    <location>
        <begin position="23"/>
        <end position="948"/>
    </location>
</feature>
<protein>
    <recommendedName>
        <fullName evidence="16">Aminopeptidase N</fullName>
    </recommendedName>
</protein>
<dbReference type="Pfam" id="PF11940">
    <property type="entry name" value="DUF3458"/>
    <property type="match status" value="1"/>
</dbReference>
<dbReference type="InterPro" id="IPR024601">
    <property type="entry name" value="Peptidase_M1_pepN_C"/>
</dbReference>
<dbReference type="Gene3D" id="2.60.40.1840">
    <property type="match status" value="1"/>
</dbReference>
<keyword evidence="6" id="KW-0378">Hydrolase</keyword>
<dbReference type="GO" id="GO:0008270">
    <property type="term" value="F:zinc ion binding"/>
    <property type="evidence" value="ECO:0007669"/>
    <property type="project" value="InterPro"/>
</dbReference>